<keyword evidence="3" id="KW-1185">Reference proteome</keyword>
<evidence type="ECO:0000313" key="3">
    <source>
        <dbReference type="Proteomes" id="UP000075243"/>
    </source>
</evidence>
<dbReference type="SMART" id="SM01162">
    <property type="entry name" value="DUF1771"/>
    <property type="match status" value="1"/>
</dbReference>
<reference evidence="2" key="1">
    <citation type="journal article" date="2012" name="Nat. Biotechnol.">
        <title>Draft genome sequence of pigeonpea (Cajanus cajan), an orphan legume crop of resource-poor farmers.</title>
        <authorList>
            <person name="Varshney R.K."/>
            <person name="Chen W."/>
            <person name="Li Y."/>
            <person name="Bharti A.K."/>
            <person name="Saxena R.K."/>
            <person name="Schlueter J.A."/>
            <person name="Donoghue M.T."/>
            <person name="Azam S."/>
            <person name="Fan G."/>
            <person name="Whaley A.M."/>
            <person name="Farmer A.D."/>
            <person name="Sheridan J."/>
            <person name="Iwata A."/>
            <person name="Tuteja R."/>
            <person name="Penmetsa R.V."/>
            <person name="Wu W."/>
            <person name="Upadhyaya H.D."/>
            <person name="Yang S.P."/>
            <person name="Shah T."/>
            <person name="Saxena K.B."/>
            <person name="Michael T."/>
            <person name="McCombie W.R."/>
            <person name="Yang B."/>
            <person name="Zhang G."/>
            <person name="Yang H."/>
            <person name="Wang J."/>
            <person name="Spillane C."/>
            <person name="Cook D.R."/>
            <person name="May G.D."/>
            <person name="Xu X."/>
            <person name="Jackson S.A."/>
        </authorList>
    </citation>
    <scope>NUCLEOTIDE SEQUENCE [LARGE SCALE GENOMIC DNA]</scope>
</reference>
<dbReference type="Proteomes" id="UP000075243">
    <property type="component" value="Unassembled WGS sequence"/>
</dbReference>
<accession>A0A151REJ3</accession>
<dbReference type="InterPro" id="IPR013899">
    <property type="entry name" value="DUF1771"/>
</dbReference>
<sequence>MDGKSSYFEEWDLRGLFELFGSEFCLEDIANAYCEAKKDVDLAAQILLASKGATSVPVPKSSHDEVKSEFHGASASLGSVSGVVGRDYVQPKTWTKANREVSKPLKLDAREMPESVVWGENSSPTTAAAKGTVSDGVVDFLYKMLGDGFELDKNKIHVVLGHCGYDVQKTMEELVDESASTLEKYDDPDLAGENVRFLLTNLKYKFILEDKYILYVVAIDSEELFNSTDSSKRDKDRAGLQKEILESLFSFTQISEELPKKRLPARARPYRGPYVRPTKNTTTTITEQPVDVESQIKDESDDENSYKTLRGAVREHWITMKEYYRAAVDAFVKCDYARADRLVEEGNFYNRKAREADEKSAQKLLQSSYESNDEEIPLDLHEHEPNQALHLLKFHLTTISGIHSIKYLRVIVGTEDEDRKGTRKKLVRHTFDISLTNSCDGVGE</sequence>
<proteinExistence type="predicted"/>
<dbReference type="PANTHER" id="PTHR47872">
    <property type="entry name" value="NUCLEAR RNA EXPORT FACTOR SDE5-RELATED"/>
    <property type="match status" value="1"/>
</dbReference>
<gene>
    <name evidence="2" type="ORF">KK1_037665</name>
</gene>
<evidence type="ECO:0000259" key="1">
    <source>
        <dbReference type="SMART" id="SM01162"/>
    </source>
</evidence>
<dbReference type="PANTHER" id="PTHR47872:SF1">
    <property type="entry name" value="NUCLEAR RNA EXPORT FACTOR SDE5-RELATED"/>
    <property type="match status" value="1"/>
</dbReference>
<organism evidence="2 3">
    <name type="scientific">Cajanus cajan</name>
    <name type="common">Pigeon pea</name>
    <name type="synonym">Cajanus indicus</name>
    <dbReference type="NCBI Taxonomy" id="3821"/>
    <lineage>
        <taxon>Eukaryota</taxon>
        <taxon>Viridiplantae</taxon>
        <taxon>Streptophyta</taxon>
        <taxon>Embryophyta</taxon>
        <taxon>Tracheophyta</taxon>
        <taxon>Spermatophyta</taxon>
        <taxon>Magnoliopsida</taxon>
        <taxon>eudicotyledons</taxon>
        <taxon>Gunneridae</taxon>
        <taxon>Pentapetalae</taxon>
        <taxon>rosids</taxon>
        <taxon>fabids</taxon>
        <taxon>Fabales</taxon>
        <taxon>Fabaceae</taxon>
        <taxon>Papilionoideae</taxon>
        <taxon>50 kb inversion clade</taxon>
        <taxon>NPAAA clade</taxon>
        <taxon>indigoferoid/millettioid clade</taxon>
        <taxon>Phaseoleae</taxon>
        <taxon>Cajanus</taxon>
    </lineage>
</organism>
<dbReference type="STRING" id="3821.A0A151REJ3"/>
<dbReference type="OMA" id="ITMKEYY"/>
<protein>
    <recommendedName>
        <fullName evidence="1">DUF1771 domain-containing protein</fullName>
    </recommendedName>
</protein>
<feature type="domain" description="DUF1771" evidence="1">
    <location>
        <begin position="305"/>
        <end position="370"/>
    </location>
</feature>
<evidence type="ECO:0000313" key="2">
    <source>
        <dbReference type="EMBL" id="KYP40976.1"/>
    </source>
</evidence>
<dbReference type="Gramene" id="C.cajan_37301.t">
    <property type="protein sequence ID" value="C.cajan_37301.t"/>
    <property type="gene ID" value="C.cajan_37301"/>
</dbReference>
<name>A0A151REJ3_CAJCA</name>
<dbReference type="EMBL" id="KQ483801">
    <property type="protein sequence ID" value="KYP40976.1"/>
    <property type="molecule type" value="Genomic_DNA"/>
</dbReference>
<dbReference type="AlphaFoldDB" id="A0A151REJ3"/>
<dbReference type="Pfam" id="PF08590">
    <property type="entry name" value="DUF1771"/>
    <property type="match status" value="1"/>
</dbReference>